<keyword evidence="2" id="KW-0812">Transmembrane</keyword>
<gene>
    <name evidence="5" type="ORF">UQ64_20770</name>
</gene>
<dbReference type="InterPro" id="IPR029101">
    <property type="entry name" value="Sigma_reg_N"/>
</dbReference>
<feature type="compositionally biased region" description="Basic and acidic residues" evidence="1">
    <location>
        <begin position="45"/>
        <end position="56"/>
    </location>
</feature>
<comment type="caution">
    <text evidence="5">The sequence shown here is derived from an EMBL/GenBank/DDBJ whole genome shotgun (WGS) entry which is preliminary data.</text>
</comment>
<dbReference type="Proteomes" id="UP000054709">
    <property type="component" value="Unassembled WGS sequence"/>
</dbReference>
<evidence type="ECO:0000313" key="6">
    <source>
        <dbReference type="Proteomes" id="UP000054709"/>
    </source>
</evidence>
<evidence type="ECO:0000256" key="2">
    <source>
        <dbReference type="SAM" id="Phobius"/>
    </source>
</evidence>
<organism evidence="5 6">
    <name type="scientific">Paenibacillus etheri</name>
    <dbReference type="NCBI Taxonomy" id="1306852"/>
    <lineage>
        <taxon>Bacteria</taxon>
        <taxon>Bacillati</taxon>
        <taxon>Bacillota</taxon>
        <taxon>Bacilli</taxon>
        <taxon>Bacillales</taxon>
        <taxon>Paenibacillaceae</taxon>
        <taxon>Paenibacillus</taxon>
    </lineage>
</organism>
<dbReference type="InterPro" id="IPR025672">
    <property type="entry name" value="Sigma_reg_C_dom"/>
</dbReference>
<evidence type="ECO:0000259" key="3">
    <source>
        <dbReference type="Pfam" id="PF13791"/>
    </source>
</evidence>
<protein>
    <recommendedName>
        <fullName evidence="7">Sigma factor regulator C-terminal domain-containing protein</fullName>
    </recommendedName>
</protein>
<keyword evidence="2" id="KW-0472">Membrane</keyword>
<feature type="transmembrane region" description="Helical" evidence="2">
    <location>
        <begin position="84"/>
        <end position="107"/>
    </location>
</feature>
<dbReference type="AlphaFoldDB" id="A0A0W1AVN1"/>
<evidence type="ECO:0000313" key="5">
    <source>
        <dbReference type="EMBL" id="KTD85315.1"/>
    </source>
</evidence>
<dbReference type="Pfam" id="PF13800">
    <property type="entry name" value="Sigma_reg_N"/>
    <property type="match status" value="1"/>
</dbReference>
<sequence>MSEEFKEKLRRYGEGTLADDDRDEVERELEKMEAYQAYLDELMGEEKPASSEDKSIKFGKGKRNRSGKEKKIIRRGKWRARISNTFTVISAFLMFLIISSIITAIFYGTGERGETYRDVVSSAIAVSQPNTIVHLSSDSGPFFNMNLKGGIIKQIGDARINVGDYSMKFLLGWPRIYSYSWTYERSGTGNYFVYPIENQLAENRMDDSSEWKKLEKLPEGTVGEAYLSFEQFFTTDELLKKFQHKNLELLWFAADTGPRTQEPVINDPLGFPSTPIWHADDMKVTQESKKKWGWFGGVTSRTSVSPSFNSYGDGELRNANFLKTLRLLQEHRSIANKVIPFIDLDDSISYIEKNGVKLYGAVVTGPVKELLKLKEEAWINNIHVEEVRLWNWRDREN</sequence>
<accession>A0A0W1AVN1</accession>
<dbReference type="RefSeq" id="WP_060624868.1">
    <property type="nucleotide sequence ID" value="NZ_LCZJ02000028.1"/>
</dbReference>
<dbReference type="Pfam" id="PF13791">
    <property type="entry name" value="Sigma_reg_C"/>
    <property type="match status" value="1"/>
</dbReference>
<dbReference type="EMBL" id="LCZJ02000028">
    <property type="protein sequence ID" value="KTD85315.1"/>
    <property type="molecule type" value="Genomic_DNA"/>
</dbReference>
<keyword evidence="6" id="KW-1185">Reference proteome</keyword>
<proteinExistence type="predicted"/>
<name>A0A0W1AVN1_9BACL</name>
<keyword evidence="2" id="KW-1133">Transmembrane helix</keyword>
<evidence type="ECO:0008006" key="7">
    <source>
        <dbReference type="Google" id="ProtNLM"/>
    </source>
</evidence>
<dbReference type="OrthoDB" id="2730366at2"/>
<reference evidence="5 6" key="1">
    <citation type="journal article" date="2015" name="Int. Biodeterior. Biodegradation">
        <title>Physiological and genetic screening methods for the isolation of methyl tert-butyl ether-degrading bacteria for bioremediation purposes.</title>
        <authorList>
            <person name="Guisado I.M."/>
            <person name="Purswani J."/>
            <person name="Gonzalez Lopez J."/>
            <person name="Pozo C."/>
        </authorList>
    </citation>
    <scope>NUCLEOTIDE SEQUENCE [LARGE SCALE GENOMIC DNA]</scope>
    <source>
        <strain evidence="5 6">SH7</strain>
    </source>
</reference>
<evidence type="ECO:0000256" key="1">
    <source>
        <dbReference type="SAM" id="MobiDB-lite"/>
    </source>
</evidence>
<feature type="domain" description="Sigma factor regulator N-terminal" evidence="4">
    <location>
        <begin position="70"/>
        <end position="159"/>
    </location>
</feature>
<feature type="domain" description="Sigma factor regulator C-terminal" evidence="3">
    <location>
        <begin position="214"/>
        <end position="386"/>
    </location>
</feature>
<evidence type="ECO:0000259" key="4">
    <source>
        <dbReference type="Pfam" id="PF13800"/>
    </source>
</evidence>
<feature type="region of interest" description="Disordered" evidence="1">
    <location>
        <begin position="45"/>
        <end position="70"/>
    </location>
</feature>